<dbReference type="HOGENOM" id="CLU_484037_0_0_1"/>
<feature type="compositionally biased region" description="Acidic residues" evidence="1">
    <location>
        <begin position="467"/>
        <end position="476"/>
    </location>
</feature>
<dbReference type="OrthoDB" id="2538128at2759"/>
<dbReference type="STRING" id="764103.G7DV90"/>
<feature type="compositionally biased region" description="Basic and acidic residues" evidence="1">
    <location>
        <begin position="275"/>
        <end position="284"/>
    </location>
</feature>
<sequence>MSEQGRLAAGQSVLSSPSAAAHSQAVSAVSPPASPGVAAQSGVYAVDGSPSTGVACIIPPTPINANFAIDEASLEHRLELFDVHAASLTTTAAILPHLPQVGVQTCLPKPAIHRHCSLAKSNGSSSPTSSAGEVSFLSRQDIVLGSPCPSRPLSRRSSSGASAASSNISISTATTTKSVRFCSVAPPVHLTFSPVDYDRTPIEPSGEARELCLPPRTNKAERSQWKKCLARRKKEACAKIAAGETVPGCTLISPAAHALVGAVGGESGMLPSTRSPDESDLSHDEDVDDAMEDDVDDEMPDLRTDEDRPHVQARPVKSIMRKRQPRKSRSDSISEASSGEGSSGPSRAGLGLSASTSSDVAVSSPTSSSASSPPLIATALSDDLPPVPHLSHDEFSSGSEDSDEWHTFPALPSSYGLPAALTHEALQALNAPATLTPIIFKNQQQAIIEAHLESRGSASPVGVTPEMGEEEDDDDTIDNRSTAVKEPLPVPEDEGDDGCERDDEDEEDEDEDDEDEAEEDEEEDAQNEAEPEEAPKPKKFGMCALGKWSRCDLYSSCDALGGF</sequence>
<feature type="compositionally biased region" description="Low complexity" evidence="1">
    <location>
        <begin position="331"/>
        <end position="381"/>
    </location>
</feature>
<reference evidence="2 3" key="1">
    <citation type="journal article" date="2011" name="J. Gen. Appl. Microbiol.">
        <title>Draft genome sequencing of the enigmatic basidiomycete Mixia osmundae.</title>
        <authorList>
            <person name="Nishida H."/>
            <person name="Nagatsuka Y."/>
            <person name="Sugiyama J."/>
        </authorList>
    </citation>
    <scope>NUCLEOTIDE SEQUENCE [LARGE SCALE GENOMIC DNA]</scope>
    <source>
        <strain evidence="3">CBS 9802 / IAM 14324 / JCM 22182 / KY 12970</strain>
    </source>
</reference>
<organism evidence="2 3">
    <name type="scientific">Mixia osmundae (strain CBS 9802 / IAM 14324 / JCM 22182 / KY 12970)</name>
    <dbReference type="NCBI Taxonomy" id="764103"/>
    <lineage>
        <taxon>Eukaryota</taxon>
        <taxon>Fungi</taxon>
        <taxon>Dikarya</taxon>
        <taxon>Basidiomycota</taxon>
        <taxon>Pucciniomycotina</taxon>
        <taxon>Mixiomycetes</taxon>
        <taxon>Mixiales</taxon>
        <taxon>Mixiaceae</taxon>
        <taxon>Mixia</taxon>
    </lineage>
</organism>
<comment type="caution">
    <text evidence="2">The sequence shown here is derived from an EMBL/GenBank/DDBJ whole genome shotgun (WGS) entry which is preliminary data.</text>
</comment>
<dbReference type="Proteomes" id="UP000009131">
    <property type="component" value="Unassembled WGS sequence"/>
</dbReference>
<dbReference type="InParanoid" id="G7DV90"/>
<dbReference type="AlphaFoldDB" id="G7DV90"/>
<dbReference type="PANTHER" id="PTHR35711">
    <property type="entry name" value="EXPRESSED PROTEIN"/>
    <property type="match status" value="1"/>
</dbReference>
<feature type="compositionally biased region" description="Acidic residues" evidence="1">
    <location>
        <begin position="285"/>
        <end position="299"/>
    </location>
</feature>
<protein>
    <submittedName>
        <fullName evidence="2">Uncharacterized protein</fullName>
    </submittedName>
</protein>
<dbReference type="EMBL" id="BABT02000037">
    <property type="protein sequence ID" value="GAA94500.1"/>
    <property type="molecule type" value="Genomic_DNA"/>
</dbReference>
<accession>G7DV90</accession>
<feature type="region of interest" description="Disordered" evidence="1">
    <location>
        <begin position="148"/>
        <end position="167"/>
    </location>
</feature>
<gene>
    <name evidence="2" type="primary">Mo01152</name>
    <name evidence="2" type="ORF">E5Q_01152</name>
</gene>
<evidence type="ECO:0000256" key="1">
    <source>
        <dbReference type="SAM" id="MobiDB-lite"/>
    </source>
</evidence>
<proteinExistence type="predicted"/>
<feature type="compositionally biased region" description="Acidic residues" evidence="1">
    <location>
        <begin position="491"/>
        <end position="532"/>
    </location>
</feature>
<evidence type="ECO:0000313" key="3">
    <source>
        <dbReference type="Proteomes" id="UP000009131"/>
    </source>
</evidence>
<dbReference type="PANTHER" id="PTHR35711:SF1">
    <property type="entry name" value="ECTODERMAL, ISOFORM F"/>
    <property type="match status" value="1"/>
</dbReference>
<feature type="compositionally biased region" description="Basic and acidic residues" evidence="1">
    <location>
        <begin position="300"/>
        <end position="310"/>
    </location>
</feature>
<dbReference type="RefSeq" id="XP_014570713.1">
    <property type="nucleotide sequence ID" value="XM_014715227.1"/>
</dbReference>
<feature type="region of interest" description="Disordered" evidence="1">
    <location>
        <begin position="452"/>
        <end position="539"/>
    </location>
</feature>
<keyword evidence="3" id="KW-1185">Reference proteome</keyword>
<feature type="region of interest" description="Disordered" evidence="1">
    <location>
        <begin position="267"/>
        <end position="411"/>
    </location>
</feature>
<name>G7DV90_MIXOS</name>
<reference evidence="2 3" key="2">
    <citation type="journal article" date="2012" name="Open Biol.">
        <title>Characteristics of nucleosomes and linker DNA regions on the genome of the basidiomycete Mixia osmundae revealed by mono- and dinucleosome mapping.</title>
        <authorList>
            <person name="Nishida H."/>
            <person name="Kondo S."/>
            <person name="Matsumoto T."/>
            <person name="Suzuki Y."/>
            <person name="Yoshikawa H."/>
            <person name="Taylor T.D."/>
            <person name="Sugiyama J."/>
        </authorList>
    </citation>
    <scope>NUCLEOTIDE SEQUENCE [LARGE SCALE GENOMIC DNA]</scope>
    <source>
        <strain evidence="3">CBS 9802 / IAM 14324 / JCM 22182 / KY 12970</strain>
    </source>
</reference>
<evidence type="ECO:0000313" key="2">
    <source>
        <dbReference type="EMBL" id="GAA94500.1"/>
    </source>
</evidence>